<dbReference type="GO" id="GO:0003723">
    <property type="term" value="F:RNA binding"/>
    <property type="evidence" value="ECO:0007669"/>
    <property type="project" value="UniProtKB-UniRule"/>
</dbReference>
<dbReference type="EMBL" id="LT629695">
    <property type="protein sequence ID" value="SDH94127.1"/>
    <property type="molecule type" value="Genomic_DNA"/>
</dbReference>
<dbReference type="GO" id="GO:0032299">
    <property type="term" value="C:ribonuclease H2 complex"/>
    <property type="evidence" value="ECO:0007669"/>
    <property type="project" value="TreeGrafter"/>
</dbReference>
<reference evidence="16" key="1">
    <citation type="submission" date="2016-10" db="EMBL/GenBank/DDBJ databases">
        <authorList>
            <person name="Varghese N."/>
            <person name="Submissions S."/>
        </authorList>
    </citation>
    <scope>NUCLEOTIDE SEQUENCE [LARGE SCALE GENOMIC DNA]</scope>
    <source>
        <strain evidence="16">DSM 22002</strain>
    </source>
</reference>
<organism evidence="15 16">
    <name type="scientific">Agrococcus jejuensis</name>
    <dbReference type="NCBI Taxonomy" id="399736"/>
    <lineage>
        <taxon>Bacteria</taxon>
        <taxon>Bacillati</taxon>
        <taxon>Actinomycetota</taxon>
        <taxon>Actinomycetes</taxon>
        <taxon>Micrococcales</taxon>
        <taxon>Microbacteriaceae</taxon>
        <taxon>Agrococcus</taxon>
    </lineage>
</organism>
<keyword evidence="6" id="KW-0963">Cytoplasm</keyword>
<protein>
    <recommendedName>
        <fullName evidence="13">Ribonuclease</fullName>
        <ecNumber evidence="13">3.1.26.4</ecNumber>
    </recommendedName>
</protein>
<dbReference type="Gene3D" id="3.30.420.10">
    <property type="entry name" value="Ribonuclease H-like superfamily/Ribonuclease H"/>
    <property type="match status" value="1"/>
</dbReference>
<dbReference type="GO" id="GO:0005737">
    <property type="term" value="C:cytoplasm"/>
    <property type="evidence" value="ECO:0007669"/>
    <property type="project" value="UniProtKB-SubCell"/>
</dbReference>
<dbReference type="GO" id="GO:0043137">
    <property type="term" value="P:DNA replication, removal of RNA primer"/>
    <property type="evidence" value="ECO:0007669"/>
    <property type="project" value="TreeGrafter"/>
</dbReference>
<keyword evidence="8 12" id="KW-0479">Metal-binding</keyword>
<evidence type="ECO:0000256" key="5">
    <source>
        <dbReference type="ARBA" id="ARBA00007383"/>
    </source>
</evidence>
<dbReference type="AlphaFoldDB" id="A0A1G8GIL2"/>
<dbReference type="PANTHER" id="PTHR10954:SF18">
    <property type="entry name" value="RIBONUCLEASE HII"/>
    <property type="match status" value="1"/>
</dbReference>
<dbReference type="CDD" id="cd07182">
    <property type="entry name" value="RNase_HII_bacteria_HII_like"/>
    <property type="match status" value="1"/>
</dbReference>
<evidence type="ECO:0000256" key="13">
    <source>
        <dbReference type="RuleBase" id="RU003515"/>
    </source>
</evidence>
<keyword evidence="10 12" id="KW-0378">Hydrolase</keyword>
<evidence type="ECO:0000256" key="4">
    <source>
        <dbReference type="ARBA" id="ARBA00004496"/>
    </source>
</evidence>
<dbReference type="PROSITE" id="PS51975">
    <property type="entry name" value="RNASE_H_2"/>
    <property type="match status" value="1"/>
</dbReference>
<dbReference type="RefSeq" id="WP_231945072.1">
    <property type="nucleotide sequence ID" value="NZ_LT629695.1"/>
</dbReference>
<dbReference type="InterPro" id="IPR012337">
    <property type="entry name" value="RNaseH-like_sf"/>
</dbReference>
<keyword evidence="11" id="KW-0464">Manganese</keyword>
<evidence type="ECO:0000256" key="6">
    <source>
        <dbReference type="ARBA" id="ARBA00022490"/>
    </source>
</evidence>
<evidence type="ECO:0000256" key="1">
    <source>
        <dbReference type="ARBA" id="ARBA00000077"/>
    </source>
</evidence>
<comment type="cofactor">
    <cofactor evidence="12">
        <name>Mn(2+)</name>
        <dbReference type="ChEBI" id="CHEBI:29035"/>
    </cofactor>
    <cofactor evidence="12">
        <name>Mg(2+)</name>
        <dbReference type="ChEBI" id="CHEBI:18420"/>
    </cofactor>
    <text evidence="12">Manganese or magnesium. Binds 1 divalent metal ion per monomer in the absence of substrate. May bind a second metal ion after substrate binding.</text>
</comment>
<dbReference type="GO" id="GO:0004523">
    <property type="term" value="F:RNA-DNA hybrid ribonuclease activity"/>
    <property type="evidence" value="ECO:0007669"/>
    <property type="project" value="UniProtKB-UniRule"/>
</dbReference>
<keyword evidence="9 12" id="KW-0255">Endonuclease</keyword>
<dbReference type="GO" id="GO:0046872">
    <property type="term" value="F:metal ion binding"/>
    <property type="evidence" value="ECO:0007669"/>
    <property type="project" value="UniProtKB-KW"/>
</dbReference>
<dbReference type="GO" id="GO:0006298">
    <property type="term" value="P:mismatch repair"/>
    <property type="evidence" value="ECO:0007669"/>
    <property type="project" value="TreeGrafter"/>
</dbReference>
<gene>
    <name evidence="15" type="ORF">SAMN04489720_2946</name>
</gene>
<evidence type="ECO:0000256" key="12">
    <source>
        <dbReference type="PROSITE-ProRule" id="PRU01319"/>
    </source>
</evidence>
<dbReference type="SUPFAM" id="SSF53098">
    <property type="entry name" value="Ribonuclease H-like"/>
    <property type="match status" value="1"/>
</dbReference>
<feature type="binding site" evidence="12">
    <location>
        <position position="25"/>
    </location>
    <ligand>
        <name>a divalent metal cation</name>
        <dbReference type="ChEBI" id="CHEBI:60240"/>
    </ligand>
</feature>
<feature type="binding site" evidence="12">
    <location>
        <position position="121"/>
    </location>
    <ligand>
        <name>a divalent metal cation</name>
        <dbReference type="ChEBI" id="CHEBI:60240"/>
    </ligand>
</feature>
<evidence type="ECO:0000256" key="3">
    <source>
        <dbReference type="ARBA" id="ARBA00004065"/>
    </source>
</evidence>
<comment type="function">
    <text evidence="3 13">Endonuclease that specifically degrades the RNA of RNA-DNA hybrids.</text>
</comment>
<comment type="cofactor">
    <cofactor evidence="2">
        <name>Mg(2+)</name>
        <dbReference type="ChEBI" id="CHEBI:18420"/>
    </cofactor>
</comment>
<dbReference type="Pfam" id="PF01351">
    <property type="entry name" value="RNase_HII"/>
    <property type="match status" value="1"/>
</dbReference>
<keyword evidence="7 12" id="KW-0540">Nuclease</keyword>
<comment type="catalytic activity">
    <reaction evidence="1 12 13">
        <text>Endonucleolytic cleavage to 5'-phosphomonoester.</text>
        <dbReference type="EC" id="3.1.26.4"/>
    </reaction>
</comment>
<dbReference type="STRING" id="399736.SAMN04489720_2946"/>
<evidence type="ECO:0000256" key="8">
    <source>
        <dbReference type="ARBA" id="ARBA00022723"/>
    </source>
</evidence>
<dbReference type="PANTHER" id="PTHR10954">
    <property type="entry name" value="RIBONUCLEASE H2 SUBUNIT A"/>
    <property type="match status" value="1"/>
</dbReference>
<dbReference type="Proteomes" id="UP000198822">
    <property type="component" value="Chromosome I"/>
</dbReference>
<evidence type="ECO:0000256" key="10">
    <source>
        <dbReference type="ARBA" id="ARBA00022801"/>
    </source>
</evidence>
<sequence length="218" mass="22850">MSVAPTLEVETALWDRRPLVIGMDEVGRGALAGPVSVGAFALTRCDVVPEGLRDSKAMTARARERTAPIVREWGIAAVGHASAAEIDAVGIMAALAIAGRRALEELHAAGVDVVSSALLLDGSHDWLSPRLRRPLAITLRPKADRDCGSVAGAACVAKVERDALMVAHDAEHPGYGWASNKGYAAAVHMDAIRTLGPTRLHRRTWLKSDGAVSASAAA</sequence>
<dbReference type="InterPro" id="IPR022898">
    <property type="entry name" value="RNase_HII"/>
</dbReference>
<dbReference type="EC" id="3.1.26.4" evidence="13"/>
<dbReference type="InterPro" id="IPR001352">
    <property type="entry name" value="RNase_HII/HIII"/>
</dbReference>
<evidence type="ECO:0000256" key="2">
    <source>
        <dbReference type="ARBA" id="ARBA00001946"/>
    </source>
</evidence>
<dbReference type="InterPro" id="IPR036397">
    <property type="entry name" value="RNaseH_sf"/>
</dbReference>
<evidence type="ECO:0000256" key="7">
    <source>
        <dbReference type="ARBA" id="ARBA00022722"/>
    </source>
</evidence>
<feature type="domain" description="RNase H type-2" evidence="14">
    <location>
        <begin position="18"/>
        <end position="217"/>
    </location>
</feature>
<evidence type="ECO:0000313" key="15">
    <source>
        <dbReference type="EMBL" id="SDH94127.1"/>
    </source>
</evidence>
<evidence type="ECO:0000256" key="11">
    <source>
        <dbReference type="ARBA" id="ARBA00023211"/>
    </source>
</evidence>
<dbReference type="NCBIfam" id="NF000595">
    <property type="entry name" value="PRK00015.1-3"/>
    <property type="match status" value="1"/>
</dbReference>
<comment type="similarity">
    <text evidence="5 13">Belongs to the RNase HII family.</text>
</comment>
<evidence type="ECO:0000256" key="9">
    <source>
        <dbReference type="ARBA" id="ARBA00022759"/>
    </source>
</evidence>
<name>A0A1G8GIL2_9MICO</name>
<proteinExistence type="inferred from homology"/>
<keyword evidence="16" id="KW-1185">Reference proteome</keyword>
<evidence type="ECO:0000313" key="16">
    <source>
        <dbReference type="Proteomes" id="UP000198822"/>
    </source>
</evidence>
<evidence type="ECO:0000259" key="14">
    <source>
        <dbReference type="PROSITE" id="PS51975"/>
    </source>
</evidence>
<feature type="binding site" evidence="12">
    <location>
        <position position="24"/>
    </location>
    <ligand>
        <name>a divalent metal cation</name>
        <dbReference type="ChEBI" id="CHEBI:60240"/>
    </ligand>
</feature>
<comment type="subcellular location">
    <subcellularLocation>
        <location evidence="4">Cytoplasm</location>
    </subcellularLocation>
</comment>
<accession>A0A1G8GIL2</accession>
<dbReference type="InterPro" id="IPR024567">
    <property type="entry name" value="RNase_HII/HIII_dom"/>
</dbReference>